<accession>A0AA38MLB6</accession>
<evidence type="ECO:0000256" key="3">
    <source>
        <dbReference type="ARBA" id="ARBA00023054"/>
    </source>
</evidence>
<gene>
    <name evidence="8" type="ORF">Zmor_005105</name>
</gene>
<evidence type="ECO:0000259" key="7">
    <source>
        <dbReference type="Pfam" id="PF18111"/>
    </source>
</evidence>
<comment type="subcellular location">
    <subcellularLocation>
        <location evidence="1">Cell projection</location>
        <location evidence="1">Cilium</location>
    </subcellularLocation>
</comment>
<organism evidence="8 9">
    <name type="scientific">Zophobas morio</name>
    <dbReference type="NCBI Taxonomy" id="2755281"/>
    <lineage>
        <taxon>Eukaryota</taxon>
        <taxon>Metazoa</taxon>
        <taxon>Ecdysozoa</taxon>
        <taxon>Arthropoda</taxon>
        <taxon>Hexapoda</taxon>
        <taxon>Insecta</taxon>
        <taxon>Pterygota</taxon>
        <taxon>Neoptera</taxon>
        <taxon>Endopterygota</taxon>
        <taxon>Coleoptera</taxon>
        <taxon>Polyphaga</taxon>
        <taxon>Cucujiformia</taxon>
        <taxon>Tenebrionidae</taxon>
        <taxon>Zophobas</taxon>
    </lineage>
</organism>
<dbReference type="InterPro" id="IPR031139">
    <property type="entry name" value="RPGRIP1_fam"/>
</dbReference>
<keyword evidence="3" id="KW-0175">Coiled coil</keyword>
<evidence type="ECO:0000256" key="1">
    <source>
        <dbReference type="ARBA" id="ARBA00004138"/>
    </source>
</evidence>
<name>A0AA38MLB6_9CUCU</name>
<dbReference type="EMBL" id="JALNTZ010000002">
    <property type="protein sequence ID" value="KAJ3660666.1"/>
    <property type="molecule type" value="Genomic_DNA"/>
</dbReference>
<evidence type="ECO:0000256" key="5">
    <source>
        <dbReference type="ARBA" id="ARBA00023273"/>
    </source>
</evidence>
<proteinExistence type="inferred from homology"/>
<dbReference type="Pfam" id="PF11618">
    <property type="entry name" value="C2-C2_1"/>
    <property type="match status" value="1"/>
</dbReference>
<dbReference type="InterPro" id="IPR021656">
    <property type="entry name" value="C2-C2_1"/>
</dbReference>
<keyword evidence="4" id="KW-0969">Cilium</keyword>
<dbReference type="GO" id="GO:0005929">
    <property type="term" value="C:cilium"/>
    <property type="evidence" value="ECO:0007669"/>
    <property type="project" value="UniProtKB-SubCell"/>
</dbReference>
<reference evidence="8" key="1">
    <citation type="journal article" date="2023" name="G3 (Bethesda)">
        <title>Whole genome assemblies of Zophobas morio and Tenebrio molitor.</title>
        <authorList>
            <person name="Kaur S."/>
            <person name="Stinson S.A."/>
            <person name="diCenzo G.C."/>
        </authorList>
    </citation>
    <scope>NUCLEOTIDE SEQUENCE</scope>
    <source>
        <strain evidence="8">QUZm001</strain>
    </source>
</reference>
<keyword evidence="9" id="KW-1185">Reference proteome</keyword>
<dbReference type="Pfam" id="PF18111">
    <property type="entry name" value="RPGR1_C"/>
    <property type="match status" value="1"/>
</dbReference>
<evidence type="ECO:0000256" key="2">
    <source>
        <dbReference type="ARBA" id="ARBA00006042"/>
    </source>
</evidence>
<dbReference type="PANTHER" id="PTHR14240:SF5">
    <property type="entry name" value="RPGRIP1 C-TERMINAL DOMAIN-CONTAINING PROTEIN"/>
    <property type="match status" value="1"/>
</dbReference>
<dbReference type="Proteomes" id="UP001168821">
    <property type="component" value="Unassembled WGS sequence"/>
</dbReference>
<evidence type="ECO:0000313" key="9">
    <source>
        <dbReference type="Proteomes" id="UP001168821"/>
    </source>
</evidence>
<dbReference type="InterPro" id="IPR041091">
    <property type="entry name" value="RPGRIP1_C"/>
</dbReference>
<comment type="caution">
    <text evidence="8">The sequence shown here is derived from an EMBL/GenBank/DDBJ whole genome shotgun (WGS) entry which is preliminary data.</text>
</comment>
<keyword evidence="5" id="KW-0966">Cell projection</keyword>
<evidence type="ECO:0000259" key="6">
    <source>
        <dbReference type="Pfam" id="PF11618"/>
    </source>
</evidence>
<dbReference type="AlphaFoldDB" id="A0AA38MLB6"/>
<dbReference type="Gene3D" id="2.60.40.150">
    <property type="entry name" value="C2 domain"/>
    <property type="match status" value="2"/>
</dbReference>
<dbReference type="InterPro" id="IPR035892">
    <property type="entry name" value="C2_domain_sf"/>
</dbReference>
<evidence type="ECO:0000313" key="8">
    <source>
        <dbReference type="EMBL" id="KAJ3660666.1"/>
    </source>
</evidence>
<sequence length="499" mass="57848">MNTFEDYKIYRVTPGKISKYMDDTSPAAPFSNAGAVASTNLVPSVSARFKMYLSQVRISKRTLHQIRKHLDGDIFITLRWKIFEIEDFVTSPGRLDQNRAKFDFTSKYQINLDQECIDKVYNAPMRFQIYANSENQQIFLGESHFFIEDLVNIVNEKQQQKVFFTSHELELAGEQIACLELWYKFTSKQKTLKALVPASRGDTVKKKTYAKTKIGHLLNDKFSERTQSTASVYVTDSEIDHFADGVWLVLNRNKVLKTTQSDINTELQERVRWLHFEANWKQTLQENAILHGKNPEKVNWRQWREEDTANVRLRTYNNAVPPMYPPHITITVVDLCFLEGCGLLRNDDIKKFYIEYSFLNYEGPKLETPFSLPKAAADQKITFNFMKQFGIDISENRKNCKRLTELIKNNASVKFIVISEPEEDANHPIQTCQEVGYAEVPLNDLVQLDENEDTFEYDVLDINNATAVLGYMTIKFEGILAMRRMALDMMAPKGYKLYV</sequence>
<dbReference type="GO" id="GO:0005856">
    <property type="term" value="C:cytoskeleton"/>
    <property type="evidence" value="ECO:0007669"/>
    <property type="project" value="UniProtKB-ARBA"/>
</dbReference>
<evidence type="ECO:0000256" key="4">
    <source>
        <dbReference type="ARBA" id="ARBA00023069"/>
    </source>
</evidence>
<dbReference type="PANTHER" id="PTHR14240">
    <property type="entry name" value="RETINITIS PIGMENTOSA GTPASE REGULATOR-INTERACTING PROTEIN"/>
    <property type="match status" value="1"/>
</dbReference>
<evidence type="ECO:0008006" key="10">
    <source>
        <dbReference type="Google" id="ProtNLM"/>
    </source>
</evidence>
<protein>
    <recommendedName>
        <fullName evidence="10">RPGRIP1 C-terminal domain-containing protein</fullName>
    </recommendedName>
</protein>
<feature type="domain" description="RPGR-interacting protein 1 first C2" evidence="6">
    <location>
        <begin position="49"/>
        <end position="185"/>
    </location>
</feature>
<comment type="similarity">
    <text evidence="2">Belongs to the RPGRIP1 family.</text>
</comment>
<feature type="domain" description="RPGRIP1 C-terminal" evidence="7">
    <location>
        <begin position="327"/>
        <end position="485"/>
    </location>
</feature>